<organism evidence="1 2">
    <name type="scientific">Irpex rosettiformis</name>
    <dbReference type="NCBI Taxonomy" id="378272"/>
    <lineage>
        <taxon>Eukaryota</taxon>
        <taxon>Fungi</taxon>
        <taxon>Dikarya</taxon>
        <taxon>Basidiomycota</taxon>
        <taxon>Agaricomycotina</taxon>
        <taxon>Agaricomycetes</taxon>
        <taxon>Polyporales</taxon>
        <taxon>Irpicaceae</taxon>
        <taxon>Irpex</taxon>
    </lineage>
</organism>
<reference evidence="1" key="1">
    <citation type="journal article" date="2021" name="Environ. Microbiol.">
        <title>Gene family expansions and transcriptome signatures uncover fungal adaptations to wood decay.</title>
        <authorList>
            <person name="Hage H."/>
            <person name="Miyauchi S."/>
            <person name="Viragh M."/>
            <person name="Drula E."/>
            <person name="Min B."/>
            <person name="Chaduli D."/>
            <person name="Navarro D."/>
            <person name="Favel A."/>
            <person name="Norest M."/>
            <person name="Lesage-Meessen L."/>
            <person name="Balint B."/>
            <person name="Merenyi Z."/>
            <person name="de Eugenio L."/>
            <person name="Morin E."/>
            <person name="Martinez A.T."/>
            <person name="Baldrian P."/>
            <person name="Stursova M."/>
            <person name="Martinez M.J."/>
            <person name="Novotny C."/>
            <person name="Magnuson J.K."/>
            <person name="Spatafora J.W."/>
            <person name="Maurice S."/>
            <person name="Pangilinan J."/>
            <person name="Andreopoulos W."/>
            <person name="LaButti K."/>
            <person name="Hundley H."/>
            <person name="Na H."/>
            <person name="Kuo A."/>
            <person name="Barry K."/>
            <person name="Lipzen A."/>
            <person name="Henrissat B."/>
            <person name="Riley R."/>
            <person name="Ahrendt S."/>
            <person name="Nagy L.G."/>
            <person name="Grigoriev I.V."/>
            <person name="Martin F."/>
            <person name="Rosso M.N."/>
        </authorList>
    </citation>
    <scope>NUCLEOTIDE SEQUENCE</scope>
    <source>
        <strain evidence="1">CBS 384.51</strain>
    </source>
</reference>
<dbReference type="EMBL" id="MU274911">
    <property type="protein sequence ID" value="KAI0089294.1"/>
    <property type="molecule type" value="Genomic_DNA"/>
</dbReference>
<accession>A0ACB8U585</accession>
<comment type="caution">
    <text evidence="1">The sequence shown here is derived from an EMBL/GenBank/DDBJ whole genome shotgun (WGS) entry which is preliminary data.</text>
</comment>
<keyword evidence="1" id="KW-0030">Aminoacyl-tRNA synthetase</keyword>
<evidence type="ECO:0000313" key="2">
    <source>
        <dbReference type="Proteomes" id="UP001055072"/>
    </source>
</evidence>
<sequence>MLGMLNGSLKVAKGRLTTCQQLCRVRYSSTSAAQQVRKPYYVTTPIFYPNSVPHIGHLHSVVVADIFARYARIARPESPVYFMTGTDEHGLKIQKAAQARGMDPLAFCDEISQHFRVLAEKANISNTRFSRTTEQAHHVAVQHLWRQLDAKGLIYKGKHEGWYAVSDECFYTDKEVTKLPASADTPEDYYISTETRSRVEWTEEENYKFRLSAFQDSLIEHFKQHPDAVYPSQYHSEVLSTLSSPLEDLSVSRPRSRLSWGVPVPEDPEHTIYVWIDALTVYLSAAGYPWSSTEVGRTRGWPPNIQVIGKDILRFHAIYFPAMLQALGLPLTTHLLTHSHWTVEQRKMSKSIGNVVDPIQALEEYGVDVVRYYLAKVGGRFKDDVDWSREQLEKHSREIISSFGNLYMRMTSKKIQERVGSEEKESILDIARRAPEGSILQDLLSSVSNLGSLVQKQMEGLLLADALDEIMRTLQKGNQLLSETKPWMSSTSTATTTEVYTAILETLRISGILLQPFIPSKAQQLLDALGVDEKQRSIAFASLGGGPIGTVTGGIRLFEMASSKK</sequence>
<evidence type="ECO:0000313" key="1">
    <source>
        <dbReference type="EMBL" id="KAI0089294.1"/>
    </source>
</evidence>
<keyword evidence="1" id="KW-0436">Ligase</keyword>
<gene>
    <name evidence="1" type="ORF">BDY19DRAFT_945075</name>
</gene>
<dbReference type="Proteomes" id="UP001055072">
    <property type="component" value="Unassembled WGS sequence"/>
</dbReference>
<keyword evidence="2" id="KW-1185">Reference proteome</keyword>
<proteinExistence type="predicted"/>
<name>A0ACB8U585_9APHY</name>
<protein>
    <submittedName>
        <fullName evidence="1">tRNA synthetases class I (M)-domain-containing protein</fullName>
    </submittedName>
</protein>